<feature type="transmembrane region" description="Helical" evidence="6">
    <location>
        <begin position="343"/>
        <end position="360"/>
    </location>
</feature>
<keyword evidence="5 6" id="KW-0472">Membrane</keyword>
<gene>
    <name evidence="8" type="ORF">skT53_35680</name>
</gene>
<dbReference type="InterPro" id="IPR035681">
    <property type="entry name" value="ComA-like_MBL"/>
</dbReference>
<dbReference type="PANTHER" id="PTHR30619:SF1">
    <property type="entry name" value="RECOMBINATION PROTEIN 2"/>
    <property type="match status" value="1"/>
</dbReference>
<dbReference type="NCBIfam" id="TIGR00360">
    <property type="entry name" value="ComEC_N-term"/>
    <property type="match status" value="1"/>
</dbReference>
<accession>A0A7I8DEK4</accession>
<reference evidence="8 9" key="1">
    <citation type="submission" date="2020-08" db="EMBL/GenBank/DDBJ databases">
        <title>Complete Genome Sequence of Effusibacillus dendaii Strain skT53, Isolated from Farmland soil.</title>
        <authorList>
            <person name="Konishi T."/>
            <person name="Kawasaki H."/>
        </authorList>
    </citation>
    <scope>NUCLEOTIDE SEQUENCE [LARGE SCALE GENOMIC DNA]</scope>
    <source>
        <strain evidence="9">skT53</strain>
    </source>
</reference>
<dbReference type="PANTHER" id="PTHR30619">
    <property type="entry name" value="DNA INTERNALIZATION/COMPETENCE PROTEIN COMEC/REC2"/>
    <property type="match status" value="1"/>
</dbReference>
<evidence type="ECO:0000256" key="4">
    <source>
        <dbReference type="ARBA" id="ARBA00022989"/>
    </source>
</evidence>
<dbReference type="InterPro" id="IPR025405">
    <property type="entry name" value="DUF4131"/>
</dbReference>
<feature type="domain" description="Metallo-beta-lactamase" evidence="7">
    <location>
        <begin position="573"/>
        <end position="778"/>
    </location>
</feature>
<evidence type="ECO:0000256" key="3">
    <source>
        <dbReference type="ARBA" id="ARBA00022692"/>
    </source>
</evidence>
<feature type="transmembrane region" description="Helical" evidence="6">
    <location>
        <begin position="22"/>
        <end position="40"/>
    </location>
</feature>
<dbReference type="InterPro" id="IPR036866">
    <property type="entry name" value="RibonucZ/Hydroxyglut_hydro"/>
</dbReference>
<evidence type="ECO:0000313" key="8">
    <source>
        <dbReference type="EMBL" id="BCJ88583.1"/>
    </source>
</evidence>
<proteinExistence type="predicted"/>
<evidence type="ECO:0000259" key="7">
    <source>
        <dbReference type="SMART" id="SM00849"/>
    </source>
</evidence>
<feature type="transmembrane region" description="Helical" evidence="6">
    <location>
        <begin position="47"/>
        <end position="66"/>
    </location>
</feature>
<dbReference type="InterPro" id="IPR001279">
    <property type="entry name" value="Metallo-B-lactamas"/>
</dbReference>
<dbReference type="KEGG" id="eff:skT53_35680"/>
<keyword evidence="4 6" id="KW-1133">Transmembrane helix</keyword>
<dbReference type="AlphaFoldDB" id="A0A7I8DEK4"/>
<feature type="transmembrane region" description="Helical" evidence="6">
    <location>
        <begin position="268"/>
        <end position="290"/>
    </location>
</feature>
<name>A0A7I8DEK4_9BACL</name>
<feature type="transmembrane region" description="Helical" evidence="6">
    <location>
        <begin position="454"/>
        <end position="476"/>
    </location>
</feature>
<dbReference type="Gene3D" id="3.60.15.10">
    <property type="entry name" value="Ribonuclease Z/Hydroxyacylglutathione hydrolase-like"/>
    <property type="match status" value="1"/>
</dbReference>
<dbReference type="SMART" id="SM00849">
    <property type="entry name" value="Lactamase_B"/>
    <property type="match status" value="1"/>
</dbReference>
<evidence type="ECO:0000256" key="2">
    <source>
        <dbReference type="ARBA" id="ARBA00022475"/>
    </source>
</evidence>
<feature type="transmembrane region" description="Helical" evidence="6">
    <location>
        <begin position="72"/>
        <end position="90"/>
    </location>
</feature>
<feature type="transmembrane region" description="Helical" evidence="6">
    <location>
        <begin position="542"/>
        <end position="559"/>
    </location>
</feature>
<keyword evidence="2" id="KW-1003">Cell membrane</keyword>
<dbReference type="Proteomes" id="UP000593802">
    <property type="component" value="Chromosome"/>
</dbReference>
<evidence type="ECO:0000256" key="5">
    <source>
        <dbReference type="ARBA" id="ARBA00023136"/>
    </source>
</evidence>
<dbReference type="GO" id="GO:0005886">
    <property type="term" value="C:plasma membrane"/>
    <property type="evidence" value="ECO:0007669"/>
    <property type="project" value="UniProtKB-SubCell"/>
</dbReference>
<organism evidence="8 9">
    <name type="scientific">Effusibacillus dendaii</name>
    <dbReference type="NCBI Taxonomy" id="2743772"/>
    <lineage>
        <taxon>Bacteria</taxon>
        <taxon>Bacillati</taxon>
        <taxon>Bacillota</taxon>
        <taxon>Bacilli</taxon>
        <taxon>Bacillales</taxon>
        <taxon>Alicyclobacillaceae</taxon>
        <taxon>Effusibacillus</taxon>
    </lineage>
</organism>
<keyword evidence="3 6" id="KW-0812">Transmembrane</keyword>
<evidence type="ECO:0000256" key="1">
    <source>
        <dbReference type="ARBA" id="ARBA00004651"/>
    </source>
</evidence>
<protein>
    <submittedName>
        <fullName evidence="8">DNA internalization-related competence protein ComEC/Rec2</fullName>
    </submittedName>
</protein>
<dbReference type="InterPro" id="IPR004477">
    <property type="entry name" value="ComEC_N"/>
</dbReference>
<feature type="transmembrane region" description="Helical" evidence="6">
    <location>
        <begin position="496"/>
        <end position="515"/>
    </location>
</feature>
<dbReference type="InterPro" id="IPR052159">
    <property type="entry name" value="Competence_DNA_uptake"/>
</dbReference>
<feature type="transmembrane region" description="Helical" evidence="6">
    <location>
        <begin position="428"/>
        <end position="447"/>
    </location>
</feature>
<feature type="transmembrane region" description="Helical" evidence="6">
    <location>
        <begin position="302"/>
        <end position="322"/>
    </location>
</feature>
<comment type="subcellular location">
    <subcellularLocation>
        <location evidence="1">Cell membrane</location>
        <topology evidence="1">Multi-pass membrane protein</topology>
    </subcellularLocation>
</comment>
<keyword evidence="9" id="KW-1185">Reference proteome</keyword>
<dbReference type="Pfam" id="PF13567">
    <property type="entry name" value="DUF4131"/>
    <property type="match status" value="1"/>
</dbReference>
<evidence type="ECO:0000313" key="9">
    <source>
        <dbReference type="Proteomes" id="UP000593802"/>
    </source>
</evidence>
<evidence type="ECO:0000256" key="6">
    <source>
        <dbReference type="SAM" id="Phobius"/>
    </source>
</evidence>
<feature type="transmembrane region" description="Helical" evidence="6">
    <location>
        <begin position="397"/>
        <end position="416"/>
    </location>
</feature>
<sequence>MDPPALKPFIFNSYEVVPLRRTLFRFVICFLAGVVCAGFVPSQSPPVLIVSALVSFSIVCFGWWITHRQHRPFPVSLLMVCFLFAGFLYSQTYDAFHPNLLTPYYQKSIIAYGEVVSASEKRNGKYHYTVLLDHLQAGNEKVSLTDRVEVTDVRTKEQLPAYGTRVELRSILQEPSPARNPGGYDDRKVLARKVTHGRITVRTEAQCVTYGKRFTFYGFLMEPLRQHTEQTIQTLFPSTEADLIGGLVMGFANELPDEWKSAFQSLSLTHLLAASGMNVGLIAGSLFFLLKRLRFPKRLSDAMVICIIVIFVSLAGAGPSVVRAGLMAALAVFGSAHSRKADFFTMVAVAALISVLYLPMVTSDVGFQLSFVTTIGLFLLTPRIASRLPGPRWIRSALAITIAAQIASLPILIYFFNRVSPFSLAANLYAMPLMFVLVPVGFAVIVLGSVHPWLAIPFVGLVRVLVWCLMKPIVWLSNVTAEFTWTIASPPTWGVWLIYLLLLLLLFWRQAAAWLERQFGQYSFRTSGFIPAKRFKGWGSKAAIGTGFLLVLLLAAYLLQPKPLRVTFLDVGQGDSALIETPGGQAILVDGGGTPSFLESDFDPGESIVLPFLRHQGISAIDYLVVTHADEDHVKGLLAVINQVQIRHLIVSGYDDPARVFQQILGKAKEKNIPVYRSLEGVGWPIEPGVFWRFLHPGAIRTGTRSDANANCIVFELSYGRRSFLFTGDIDGEEEPDLFPYLHPVDVLKVAHHGSQHSSTEEFLARSRPQVAVISVGKRNLYHHPSPQTIKNLTVQGATVFRTDQSGAVTITTDGNRLQIETVMGQNKISVP</sequence>
<dbReference type="SUPFAM" id="SSF56281">
    <property type="entry name" value="Metallo-hydrolase/oxidoreductase"/>
    <property type="match status" value="1"/>
</dbReference>
<dbReference type="Pfam" id="PF00753">
    <property type="entry name" value="Lactamase_B"/>
    <property type="match status" value="1"/>
</dbReference>
<dbReference type="Pfam" id="PF03772">
    <property type="entry name" value="Competence"/>
    <property type="match status" value="1"/>
</dbReference>
<dbReference type="CDD" id="cd07731">
    <property type="entry name" value="ComA-like_MBL-fold"/>
    <property type="match status" value="1"/>
</dbReference>
<dbReference type="EMBL" id="AP023366">
    <property type="protein sequence ID" value="BCJ88583.1"/>
    <property type="molecule type" value="Genomic_DNA"/>
</dbReference>